<dbReference type="InterPro" id="IPR040643">
    <property type="entry name" value="MLVIN_C"/>
</dbReference>
<dbReference type="InParanoid" id="A0A803T313"/>
<keyword evidence="5" id="KW-0378">Hydrolase</keyword>
<feature type="domain" description="Murine leukemia virus integrase C-terminal" evidence="6">
    <location>
        <begin position="35"/>
        <end position="88"/>
    </location>
</feature>
<evidence type="ECO:0000256" key="3">
    <source>
        <dbReference type="ARBA" id="ARBA00022722"/>
    </source>
</evidence>
<evidence type="ECO:0000313" key="8">
    <source>
        <dbReference type="Proteomes" id="UP000001646"/>
    </source>
</evidence>
<keyword evidence="8" id="KW-1185">Reference proteome</keyword>
<evidence type="ECO:0000259" key="6">
    <source>
        <dbReference type="Pfam" id="PF18697"/>
    </source>
</evidence>
<evidence type="ECO:0000313" key="7">
    <source>
        <dbReference type="Ensembl" id="ENSACAP00000029603.1"/>
    </source>
</evidence>
<keyword evidence="4" id="KW-0255">Endonuclease</keyword>
<name>A0A803T313_ANOCA</name>
<evidence type="ECO:0000256" key="2">
    <source>
        <dbReference type="ARBA" id="ARBA00022695"/>
    </source>
</evidence>
<dbReference type="GO" id="GO:0004519">
    <property type="term" value="F:endonuclease activity"/>
    <property type="evidence" value="ECO:0007669"/>
    <property type="project" value="UniProtKB-KW"/>
</dbReference>
<sequence length="130" mass="14459">AHLPGTRLSSLTSVLSSLNRYLLSHLPVPLDAPVHDFSIGDWVFVRTWRPEPLTEKWVGPHQVLLTSYTACKVAGIRAWIHHTRLKSAPEPEPAPTGGEEDKDLWTLSSVLTLENANPNSHFFSDSPCQL</sequence>
<dbReference type="Proteomes" id="UP000001646">
    <property type="component" value="Unplaced"/>
</dbReference>
<reference evidence="7" key="3">
    <citation type="submission" date="2025-09" db="UniProtKB">
        <authorList>
            <consortium name="Ensembl"/>
        </authorList>
    </citation>
    <scope>IDENTIFICATION</scope>
</reference>
<keyword evidence="1" id="KW-0808">Transferase</keyword>
<dbReference type="Pfam" id="PF18697">
    <property type="entry name" value="MLVIN_C"/>
    <property type="match status" value="1"/>
</dbReference>
<reference evidence="7" key="1">
    <citation type="submission" date="2009-12" db="EMBL/GenBank/DDBJ databases">
        <title>The Genome Sequence of Anolis carolinensis (Green Anole Lizard).</title>
        <authorList>
            <consortium name="The Genome Sequencing Platform"/>
            <person name="Di Palma F."/>
            <person name="Alfoldi J."/>
            <person name="Heiman D."/>
            <person name="Young S."/>
            <person name="Grabherr M."/>
            <person name="Johnson J."/>
            <person name="Lander E.S."/>
            <person name="Lindblad-Toh K."/>
        </authorList>
    </citation>
    <scope>NUCLEOTIDE SEQUENCE [LARGE SCALE GENOMIC DNA]</scope>
    <source>
        <strain evidence="7">JBL SC #1</strain>
    </source>
</reference>
<dbReference type="AlphaFoldDB" id="A0A803T313"/>
<dbReference type="GeneTree" id="ENSGT01120000272002"/>
<reference evidence="7" key="2">
    <citation type="submission" date="2025-08" db="UniProtKB">
        <authorList>
            <consortium name="Ensembl"/>
        </authorList>
    </citation>
    <scope>IDENTIFICATION</scope>
</reference>
<keyword evidence="3" id="KW-0540">Nuclease</keyword>
<keyword evidence="2" id="KW-0548">Nucleotidyltransferase</keyword>
<evidence type="ECO:0000256" key="4">
    <source>
        <dbReference type="ARBA" id="ARBA00022759"/>
    </source>
</evidence>
<organism evidence="7 8">
    <name type="scientific">Anolis carolinensis</name>
    <name type="common">Green anole</name>
    <name type="synonym">American chameleon</name>
    <dbReference type="NCBI Taxonomy" id="28377"/>
    <lineage>
        <taxon>Eukaryota</taxon>
        <taxon>Metazoa</taxon>
        <taxon>Chordata</taxon>
        <taxon>Craniata</taxon>
        <taxon>Vertebrata</taxon>
        <taxon>Euteleostomi</taxon>
        <taxon>Lepidosauria</taxon>
        <taxon>Squamata</taxon>
        <taxon>Bifurcata</taxon>
        <taxon>Unidentata</taxon>
        <taxon>Episquamata</taxon>
        <taxon>Toxicofera</taxon>
        <taxon>Iguania</taxon>
        <taxon>Dactyloidae</taxon>
        <taxon>Anolis</taxon>
    </lineage>
</organism>
<evidence type="ECO:0000256" key="5">
    <source>
        <dbReference type="ARBA" id="ARBA00022801"/>
    </source>
</evidence>
<dbReference type="Gene3D" id="2.30.30.850">
    <property type="match status" value="1"/>
</dbReference>
<dbReference type="Ensembl" id="ENSACAT00000046572.1">
    <property type="protein sequence ID" value="ENSACAP00000029603.1"/>
    <property type="gene ID" value="ENSACAG00000040212.1"/>
</dbReference>
<proteinExistence type="predicted"/>
<evidence type="ECO:0000256" key="1">
    <source>
        <dbReference type="ARBA" id="ARBA00022679"/>
    </source>
</evidence>
<accession>A0A803T313</accession>
<dbReference type="GO" id="GO:0016779">
    <property type="term" value="F:nucleotidyltransferase activity"/>
    <property type="evidence" value="ECO:0007669"/>
    <property type="project" value="UniProtKB-KW"/>
</dbReference>
<protein>
    <recommendedName>
        <fullName evidence="6">Murine leukemia virus integrase C-terminal domain-containing protein</fullName>
    </recommendedName>
</protein>
<dbReference type="GO" id="GO:0016787">
    <property type="term" value="F:hydrolase activity"/>
    <property type="evidence" value="ECO:0007669"/>
    <property type="project" value="UniProtKB-KW"/>
</dbReference>